<evidence type="ECO:0000256" key="14">
    <source>
        <dbReference type="SAM" id="Phobius"/>
    </source>
</evidence>
<dbReference type="EC" id="3.1.4.12" evidence="5"/>
<evidence type="ECO:0000256" key="7">
    <source>
        <dbReference type="ARBA" id="ARBA00022723"/>
    </source>
</evidence>
<dbReference type="EMBL" id="JAPWDV010000002">
    <property type="protein sequence ID" value="KAJ6220938.1"/>
    <property type="molecule type" value="Genomic_DNA"/>
</dbReference>
<comment type="subcellular location">
    <subcellularLocation>
        <location evidence="1">Membrane</location>
        <topology evidence="1">Multi-pass membrane protein</topology>
    </subcellularLocation>
</comment>
<keyword evidence="11 14" id="KW-1133">Transmembrane helix</keyword>
<keyword evidence="17" id="KW-1185">Reference proteome</keyword>
<keyword evidence="7" id="KW-0479">Metal-binding</keyword>
<comment type="similarity">
    <text evidence="4">Belongs to the neutral sphingomyelinase family.</text>
</comment>
<evidence type="ECO:0000256" key="11">
    <source>
        <dbReference type="ARBA" id="ARBA00022989"/>
    </source>
</evidence>
<dbReference type="GO" id="GO:0006665">
    <property type="term" value="P:sphingolipid metabolic process"/>
    <property type="evidence" value="ECO:0007669"/>
    <property type="project" value="UniProtKB-KW"/>
</dbReference>
<dbReference type="OMA" id="WIQSDFE"/>
<dbReference type="InterPro" id="IPR038772">
    <property type="entry name" value="Sph/SMPD2-like"/>
</dbReference>
<evidence type="ECO:0000256" key="8">
    <source>
        <dbReference type="ARBA" id="ARBA00022801"/>
    </source>
</evidence>
<evidence type="ECO:0000256" key="9">
    <source>
        <dbReference type="ARBA" id="ARBA00022842"/>
    </source>
</evidence>
<evidence type="ECO:0000256" key="10">
    <source>
        <dbReference type="ARBA" id="ARBA00022919"/>
    </source>
</evidence>
<dbReference type="GO" id="GO:0004767">
    <property type="term" value="F:sphingomyelin phosphodiesterase activity"/>
    <property type="evidence" value="ECO:0007669"/>
    <property type="project" value="UniProtKB-EC"/>
</dbReference>
<gene>
    <name evidence="16" type="ORF">RDWZM_006750</name>
</gene>
<evidence type="ECO:0000256" key="1">
    <source>
        <dbReference type="ARBA" id="ARBA00004141"/>
    </source>
</evidence>
<dbReference type="InterPro" id="IPR036691">
    <property type="entry name" value="Endo/exonu/phosph_ase_sf"/>
</dbReference>
<dbReference type="GO" id="GO:0046872">
    <property type="term" value="F:metal ion binding"/>
    <property type="evidence" value="ECO:0007669"/>
    <property type="project" value="UniProtKB-KW"/>
</dbReference>
<evidence type="ECO:0000313" key="16">
    <source>
        <dbReference type="EMBL" id="KAJ6220938.1"/>
    </source>
</evidence>
<feature type="transmembrane region" description="Helical" evidence="14">
    <location>
        <begin position="449"/>
        <end position="469"/>
    </location>
</feature>
<dbReference type="InterPro" id="IPR005135">
    <property type="entry name" value="Endo/exonuclease/phosphatase"/>
</dbReference>
<comment type="pathway">
    <text evidence="3">Sphingolipid metabolism.</text>
</comment>
<sequence>MDDEPLSSSLTRMESLKIFTLNCWGLRYFSQHRKLRIKLIAQHLSEHDYDIVFLQEVWIQSDFEYIRTKTKSIYTFAHMFNNASILGTSGLVIMAKWIPKIVHFHPYSINGSPFRPNHGDWFSTKGVAYARIELKGFNLHLFCTHMHAQYDEEEDITDQYSIHRICQSYELAKYINLMSCSCSGPSSKDLIILAGDMNTSSKELPYRLLVKLTKLSDCYKQGNMGRETTYRKKEPVSKKPNRKFINKNHLTRLYHCSDDSSDEELITCGHKDNTFTKPSLVLAKSSKRIDFILFKLRDIHTNNDGHDECNNGDVTTRFTLSPSKQLTMLCQPEQMKINAKDVSGLSYSDHQPVAAKLNFVYYPKSTVEEMESKNCDLDNNLPDDDEMGFNLNKSQKKQSVKLKPKYSQQLNRTPSFSNNGNNSVSSLELPDIEILLQNYINESTPLKHLLTVVLALFIVVLIVLTIYLAVDLTAIELTLLTIIMLIVSIFGLLLRFVTHRHEINAIKAILLDIGKKKLFNTDYGLLEETE</sequence>
<dbReference type="Pfam" id="PF03372">
    <property type="entry name" value="Exo_endo_phos"/>
    <property type="match status" value="1"/>
</dbReference>
<evidence type="ECO:0000256" key="6">
    <source>
        <dbReference type="ARBA" id="ARBA00022692"/>
    </source>
</evidence>
<dbReference type="OrthoDB" id="387657at2759"/>
<evidence type="ECO:0000256" key="3">
    <source>
        <dbReference type="ARBA" id="ARBA00004991"/>
    </source>
</evidence>
<evidence type="ECO:0000256" key="4">
    <source>
        <dbReference type="ARBA" id="ARBA00006335"/>
    </source>
</evidence>
<keyword evidence="12" id="KW-0443">Lipid metabolism</keyword>
<comment type="pathway">
    <text evidence="2">Lipid metabolism; sphingolipid metabolism.</text>
</comment>
<evidence type="ECO:0000256" key="2">
    <source>
        <dbReference type="ARBA" id="ARBA00004760"/>
    </source>
</evidence>
<keyword evidence="9" id="KW-0460">Magnesium</keyword>
<evidence type="ECO:0000256" key="5">
    <source>
        <dbReference type="ARBA" id="ARBA00012369"/>
    </source>
</evidence>
<comment type="caution">
    <text evidence="16">The sequence shown here is derived from an EMBL/GenBank/DDBJ whole genome shotgun (WGS) entry which is preliminary data.</text>
</comment>
<dbReference type="AlphaFoldDB" id="A0A9Q0M6Q1"/>
<dbReference type="SUPFAM" id="SSF56219">
    <property type="entry name" value="DNase I-like"/>
    <property type="match status" value="1"/>
</dbReference>
<evidence type="ECO:0000256" key="12">
    <source>
        <dbReference type="ARBA" id="ARBA00023098"/>
    </source>
</evidence>
<feature type="transmembrane region" description="Helical" evidence="14">
    <location>
        <begin position="475"/>
        <end position="497"/>
    </location>
</feature>
<reference evidence="16" key="1">
    <citation type="submission" date="2022-12" db="EMBL/GenBank/DDBJ databases">
        <title>Genome assemblies of Blomia tropicalis.</title>
        <authorList>
            <person name="Cui Y."/>
        </authorList>
    </citation>
    <scope>NUCLEOTIDE SEQUENCE</scope>
    <source>
        <tissue evidence="16">Adult mites</tissue>
    </source>
</reference>
<dbReference type="Proteomes" id="UP001142055">
    <property type="component" value="Chromosome 2"/>
</dbReference>
<feature type="domain" description="Endonuclease/exonuclease/phosphatase" evidence="15">
    <location>
        <begin position="20"/>
        <end position="304"/>
    </location>
</feature>
<name>A0A9Q0M6Q1_BLOTA</name>
<dbReference type="GO" id="GO:0016020">
    <property type="term" value="C:membrane"/>
    <property type="evidence" value="ECO:0007669"/>
    <property type="project" value="UniProtKB-SubCell"/>
</dbReference>
<organism evidence="16 17">
    <name type="scientific">Blomia tropicalis</name>
    <name type="common">Mite</name>
    <dbReference type="NCBI Taxonomy" id="40697"/>
    <lineage>
        <taxon>Eukaryota</taxon>
        <taxon>Metazoa</taxon>
        <taxon>Ecdysozoa</taxon>
        <taxon>Arthropoda</taxon>
        <taxon>Chelicerata</taxon>
        <taxon>Arachnida</taxon>
        <taxon>Acari</taxon>
        <taxon>Acariformes</taxon>
        <taxon>Sarcoptiformes</taxon>
        <taxon>Astigmata</taxon>
        <taxon>Glycyphagoidea</taxon>
        <taxon>Echimyopodidae</taxon>
        <taxon>Blomia</taxon>
    </lineage>
</organism>
<keyword evidence="6 14" id="KW-0812">Transmembrane</keyword>
<keyword evidence="10" id="KW-0746">Sphingolipid metabolism</keyword>
<keyword evidence="13 14" id="KW-0472">Membrane</keyword>
<accession>A0A9Q0M6Q1</accession>
<keyword evidence="8" id="KW-0378">Hydrolase</keyword>
<evidence type="ECO:0000313" key="17">
    <source>
        <dbReference type="Proteomes" id="UP001142055"/>
    </source>
</evidence>
<protein>
    <recommendedName>
        <fullName evidence="5">sphingomyelin phosphodiesterase</fullName>
        <ecNumber evidence="5">3.1.4.12</ecNumber>
    </recommendedName>
</protein>
<evidence type="ECO:0000256" key="13">
    <source>
        <dbReference type="ARBA" id="ARBA00023136"/>
    </source>
</evidence>
<evidence type="ECO:0000259" key="15">
    <source>
        <dbReference type="Pfam" id="PF03372"/>
    </source>
</evidence>
<proteinExistence type="inferred from homology"/>
<dbReference type="PANTHER" id="PTHR16320:SF24">
    <property type="entry name" value="PHOSPHODIESTERASE, PUTATIVE-RELATED"/>
    <property type="match status" value="1"/>
</dbReference>
<dbReference type="PANTHER" id="PTHR16320">
    <property type="entry name" value="SPHINGOMYELINASE FAMILY MEMBER"/>
    <property type="match status" value="1"/>
</dbReference>
<dbReference type="Gene3D" id="3.60.10.10">
    <property type="entry name" value="Endonuclease/exonuclease/phosphatase"/>
    <property type="match status" value="1"/>
</dbReference>